<proteinExistence type="predicted"/>
<dbReference type="AlphaFoldDB" id="A0A059D9S3"/>
<evidence type="ECO:0000313" key="2">
    <source>
        <dbReference type="EMBL" id="KCW86930.1"/>
    </source>
</evidence>
<sequence>MPCGAAFLASKEYQTIKVSTTYAQRQLVKLPDGYDFQRQRSRQFEGEEKVDAKFLPRTYLLKGGENAFATNLHPHLSFGKENKKDSPRLSSLL</sequence>
<accession>A0A059D9S3</accession>
<evidence type="ECO:0000256" key="1">
    <source>
        <dbReference type="SAM" id="MobiDB-lite"/>
    </source>
</evidence>
<dbReference type="EMBL" id="KK198754">
    <property type="protein sequence ID" value="KCW86930.1"/>
    <property type="molecule type" value="Genomic_DNA"/>
</dbReference>
<organism evidence="2">
    <name type="scientific">Eucalyptus grandis</name>
    <name type="common">Flooded gum</name>
    <dbReference type="NCBI Taxonomy" id="71139"/>
    <lineage>
        <taxon>Eukaryota</taxon>
        <taxon>Viridiplantae</taxon>
        <taxon>Streptophyta</taxon>
        <taxon>Embryophyta</taxon>
        <taxon>Tracheophyta</taxon>
        <taxon>Spermatophyta</taxon>
        <taxon>Magnoliopsida</taxon>
        <taxon>eudicotyledons</taxon>
        <taxon>Gunneridae</taxon>
        <taxon>Pentapetalae</taxon>
        <taxon>rosids</taxon>
        <taxon>malvids</taxon>
        <taxon>Myrtales</taxon>
        <taxon>Myrtaceae</taxon>
        <taxon>Myrtoideae</taxon>
        <taxon>Eucalypteae</taxon>
        <taxon>Eucalyptus</taxon>
    </lineage>
</organism>
<protein>
    <submittedName>
        <fullName evidence="2">Uncharacterized protein</fullName>
    </submittedName>
</protein>
<reference evidence="2" key="1">
    <citation type="submission" date="2013-07" db="EMBL/GenBank/DDBJ databases">
        <title>The genome of Eucalyptus grandis.</title>
        <authorList>
            <person name="Schmutz J."/>
            <person name="Hayes R."/>
            <person name="Myburg A."/>
            <person name="Tuskan G."/>
            <person name="Grattapaglia D."/>
            <person name="Rokhsar D.S."/>
        </authorList>
    </citation>
    <scope>NUCLEOTIDE SEQUENCE</scope>
    <source>
        <tissue evidence="2">Leaf extractions</tissue>
    </source>
</reference>
<name>A0A059D9S3_EUCGR</name>
<feature type="region of interest" description="Disordered" evidence="1">
    <location>
        <begin position="74"/>
        <end position="93"/>
    </location>
</feature>
<feature type="compositionally biased region" description="Basic and acidic residues" evidence="1">
    <location>
        <begin position="78"/>
        <end position="87"/>
    </location>
</feature>
<dbReference type="Gramene" id="KCW86930">
    <property type="protein sequence ID" value="KCW86930"/>
    <property type="gene ID" value="EUGRSUZ_B03503"/>
</dbReference>
<dbReference type="InParanoid" id="A0A059D9S3"/>
<gene>
    <name evidence="2" type="ORF">EUGRSUZ_B03503</name>
</gene>